<dbReference type="Proteomes" id="UP001219066">
    <property type="component" value="Chromosome"/>
</dbReference>
<name>A0AAX3SVR2_9BURK</name>
<dbReference type="InterPro" id="IPR038084">
    <property type="entry name" value="PduO/GlcC-like_sf"/>
</dbReference>
<accession>A0AAX3SVR2</accession>
<dbReference type="SUPFAM" id="SSF143744">
    <property type="entry name" value="GlcG-like"/>
    <property type="match status" value="1"/>
</dbReference>
<dbReference type="Gene3D" id="3.30.450.150">
    <property type="entry name" value="Haem-degrading domain"/>
    <property type="match status" value="1"/>
</dbReference>
<dbReference type="EMBL" id="CP120956">
    <property type="protein sequence ID" value="WFF84108.1"/>
    <property type="molecule type" value="Genomic_DNA"/>
</dbReference>
<protein>
    <submittedName>
        <fullName evidence="1">Heme-binding protein</fullName>
    </submittedName>
</protein>
<evidence type="ECO:0000313" key="1">
    <source>
        <dbReference type="EMBL" id="WFF84108.1"/>
    </source>
</evidence>
<gene>
    <name evidence="1" type="ORF">PYR84_27055</name>
</gene>
<organism evidence="1 2">
    <name type="scientific">Delftia tsuruhatensis</name>
    <dbReference type="NCBI Taxonomy" id="180282"/>
    <lineage>
        <taxon>Bacteria</taxon>
        <taxon>Pseudomonadati</taxon>
        <taxon>Pseudomonadota</taxon>
        <taxon>Betaproteobacteria</taxon>
        <taxon>Burkholderiales</taxon>
        <taxon>Comamonadaceae</taxon>
        <taxon>Delftia</taxon>
    </lineage>
</organism>
<evidence type="ECO:0000313" key="2">
    <source>
        <dbReference type="Proteomes" id="UP001219066"/>
    </source>
</evidence>
<dbReference type="AlphaFoldDB" id="A0AAX3SVR2"/>
<sequence>MCSCPQGLHLRRDADAVGRPGKTDAAVPTAVWINTADPRVVLFAGGYPLFVNGKFVGAFGVGGGSWDQDEKIGQTVLKPSRRRPSKAAWSSENTYAEVERSAALPHWRDKG</sequence>
<reference evidence="1" key="1">
    <citation type="submission" date="2023-03" db="EMBL/GenBank/DDBJ databases">
        <title>Synergistic degradation of erythromycin by symbiotic bacteria Ery-6A and Ery-6B and application in simulated water remediation.</title>
        <authorList>
            <person name="Xu S."/>
        </authorList>
    </citation>
    <scope>NUCLEOTIDE SEQUENCE</scope>
    <source>
        <strain evidence="1">Ery-6A</strain>
    </source>
</reference>
<dbReference type="InterPro" id="IPR005624">
    <property type="entry name" value="PduO/GlcC-like"/>
</dbReference>
<proteinExistence type="predicted"/>
<dbReference type="Pfam" id="PF03928">
    <property type="entry name" value="HbpS-like"/>
    <property type="match status" value="1"/>
</dbReference>